<evidence type="ECO:0000313" key="1">
    <source>
        <dbReference type="EMBL" id="MEA5443468.1"/>
    </source>
</evidence>
<name>A0ABU5SY73_9CYAN</name>
<reference evidence="1 2" key="1">
    <citation type="submission" date="2023-12" db="EMBL/GenBank/DDBJ databases">
        <title>Baltic Sea Cyanobacteria.</title>
        <authorList>
            <person name="Delbaje E."/>
            <person name="Fewer D.P."/>
            <person name="Shishido T.K."/>
        </authorList>
    </citation>
    <scope>NUCLEOTIDE SEQUENCE [LARGE SCALE GENOMIC DNA]</scope>
    <source>
        <strain evidence="1 2">UHCC 0281</strain>
    </source>
</reference>
<protein>
    <submittedName>
        <fullName evidence="1">Uncharacterized protein</fullName>
    </submittedName>
</protein>
<keyword evidence="2" id="KW-1185">Reference proteome</keyword>
<dbReference type="RefSeq" id="WP_323357454.1">
    <property type="nucleotide sequence ID" value="NZ_JAYGHY010000051.1"/>
</dbReference>
<comment type="caution">
    <text evidence="1">The sequence shown here is derived from an EMBL/GenBank/DDBJ whole genome shotgun (WGS) entry which is preliminary data.</text>
</comment>
<gene>
    <name evidence="1" type="ORF">VB739_12955</name>
</gene>
<sequence length="142" mass="15401">MSDRPATDWEARFQASREPQVKVLEKLFAGIAAGARMLVVTPRIVDAAVCEIAPGAVMAAANLRQRLAGRHGADYACPVTTGIALRVVAERSYLRLQAGVEQVTPFWRALDPDSDLAGKLVCGREFLRRMRSAEAAPPRTGQ</sequence>
<organism evidence="1 2">
    <name type="scientific">Cyanobium gracile UHCC 0281</name>
    <dbReference type="NCBI Taxonomy" id="3110309"/>
    <lineage>
        <taxon>Bacteria</taxon>
        <taxon>Bacillati</taxon>
        <taxon>Cyanobacteriota</taxon>
        <taxon>Cyanophyceae</taxon>
        <taxon>Synechococcales</taxon>
        <taxon>Prochlorococcaceae</taxon>
        <taxon>Cyanobium</taxon>
    </lineage>
</organism>
<proteinExistence type="predicted"/>
<dbReference type="Proteomes" id="UP001302329">
    <property type="component" value="Unassembled WGS sequence"/>
</dbReference>
<accession>A0ABU5SY73</accession>
<evidence type="ECO:0000313" key="2">
    <source>
        <dbReference type="Proteomes" id="UP001302329"/>
    </source>
</evidence>
<dbReference type="EMBL" id="JAYGHY010000051">
    <property type="protein sequence ID" value="MEA5443468.1"/>
    <property type="molecule type" value="Genomic_DNA"/>
</dbReference>